<dbReference type="Pfam" id="PF08240">
    <property type="entry name" value="ADH_N"/>
    <property type="match status" value="1"/>
</dbReference>
<dbReference type="GO" id="GO:0004022">
    <property type="term" value="F:alcohol dehydrogenase (NAD+) activity"/>
    <property type="evidence" value="ECO:0007669"/>
    <property type="project" value="TreeGrafter"/>
</dbReference>
<comment type="similarity">
    <text evidence="2 7">Belongs to the zinc-containing alcohol dehydrogenase family.</text>
</comment>
<gene>
    <name evidence="9" type="ORF">N7532_009159</name>
</gene>
<keyword evidence="5" id="KW-0560">Oxidoreductase</keyword>
<keyword evidence="3 7" id="KW-0479">Metal-binding</keyword>
<evidence type="ECO:0000256" key="7">
    <source>
        <dbReference type="RuleBase" id="RU361277"/>
    </source>
</evidence>
<evidence type="ECO:0000256" key="4">
    <source>
        <dbReference type="ARBA" id="ARBA00022833"/>
    </source>
</evidence>
<dbReference type="FunFam" id="3.40.50.720:FF:000039">
    <property type="entry name" value="Alcohol dehydrogenase AdhP"/>
    <property type="match status" value="1"/>
</dbReference>
<reference evidence="9" key="1">
    <citation type="submission" date="2022-11" db="EMBL/GenBank/DDBJ databases">
        <authorList>
            <person name="Petersen C."/>
        </authorList>
    </citation>
    <scope>NUCLEOTIDE SEQUENCE</scope>
    <source>
        <strain evidence="9">IBT 30761</strain>
    </source>
</reference>
<dbReference type="GeneID" id="81360629"/>
<evidence type="ECO:0000256" key="2">
    <source>
        <dbReference type="ARBA" id="ARBA00008072"/>
    </source>
</evidence>
<dbReference type="SUPFAM" id="SSF51735">
    <property type="entry name" value="NAD(P)-binding Rossmann-fold domains"/>
    <property type="match status" value="1"/>
</dbReference>
<dbReference type="SUPFAM" id="SSF50129">
    <property type="entry name" value="GroES-like"/>
    <property type="match status" value="1"/>
</dbReference>
<evidence type="ECO:0000256" key="3">
    <source>
        <dbReference type="ARBA" id="ARBA00022723"/>
    </source>
</evidence>
<dbReference type="OrthoDB" id="1879366at2759"/>
<evidence type="ECO:0000313" key="10">
    <source>
        <dbReference type="Proteomes" id="UP001149074"/>
    </source>
</evidence>
<dbReference type="Gene3D" id="3.40.50.720">
    <property type="entry name" value="NAD(P)-binding Rossmann-like Domain"/>
    <property type="match status" value="1"/>
</dbReference>
<dbReference type="Gene3D" id="3.90.180.10">
    <property type="entry name" value="Medium-chain alcohol dehydrogenases, catalytic domain"/>
    <property type="match status" value="1"/>
</dbReference>
<dbReference type="PANTHER" id="PTHR42940:SF5">
    <property type="entry name" value="ALCOHOL DEHYDROGENASE 2"/>
    <property type="match status" value="1"/>
</dbReference>
<dbReference type="AlphaFoldDB" id="A0A9W9EZ16"/>
<dbReference type="InterPro" id="IPR011032">
    <property type="entry name" value="GroES-like_sf"/>
</dbReference>
<evidence type="ECO:0000256" key="6">
    <source>
        <dbReference type="ARBA" id="ARBA00023027"/>
    </source>
</evidence>
<dbReference type="PROSITE" id="PS00059">
    <property type="entry name" value="ADH_ZINC"/>
    <property type="match status" value="1"/>
</dbReference>
<dbReference type="InterPro" id="IPR036291">
    <property type="entry name" value="NAD(P)-bd_dom_sf"/>
</dbReference>
<dbReference type="Pfam" id="PF00107">
    <property type="entry name" value="ADH_zinc_N"/>
    <property type="match status" value="1"/>
</dbReference>
<dbReference type="Proteomes" id="UP001149074">
    <property type="component" value="Unassembled WGS sequence"/>
</dbReference>
<dbReference type="GO" id="GO:0005737">
    <property type="term" value="C:cytoplasm"/>
    <property type="evidence" value="ECO:0007669"/>
    <property type="project" value="TreeGrafter"/>
</dbReference>
<reference evidence="9" key="2">
    <citation type="journal article" date="2023" name="IMA Fungus">
        <title>Comparative genomic study of the Penicillium genus elucidates a diverse pangenome and 15 lateral gene transfer events.</title>
        <authorList>
            <person name="Petersen C."/>
            <person name="Sorensen T."/>
            <person name="Nielsen M.R."/>
            <person name="Sondergaard T.E."/>
            <person name="Sorensen J.L."/>
            <person name="Fitzpatrick D.A."/>
            <person name="Frisvad J.C."/>
            <person name="Nielsen K.L."/>
        </authorList>
    </citation>
    <scope>NUCLEOTIDE SEQUENCE</scope>
    <source>
        <strain evidence="9">IBT 30761</strain>
    </source>
</reference>
<evidence type="ECO:0000256" key="1">
    <source>
        <dbReference type="ARBA" id="ARBA00001947"/>
    </source>
</evidence>
<sequence length="385" mass="40200">MEIPSVQKSIVYNQPGTISTQVVELPVPEPGPGDVLIYLTHSGVCHSDLGVMMNSWNTLPVPTPKGQVGGHEGVGHIVKLGSGADTAGVKIGDRVGVKWVSSTCGNCGSSPAPSSDRSFMFCLILLTYVEPCQAGSDGLCFNQEISGYFTPGTFQQYVVSPARYVSPIPDSLNSAEAAPMLCAGTTVHAALKRSNARPGQWIVIAGAGGGLGHLGVQLASRGMGLRVIGVDQPSKADIVLSSGAEHFVDITQFPKDDQGAAISSHIIALAGGLGAHAVVVCTGSDKAYASALRFLRFNGTLVCVGLPEHGTQPIDSASPGAIIANQYNITGSAVGNRQDALEVLDFAARGIIKARVRIENMNSLARVFREMDEGRLQGRVVLDLQ</sequence>
<evidence type="ECO:0000256" key="5">
    <source>
        <dbReference type="ARBA" id="ARBA00023002"/>
    </source>
</evidence>
<dbReference type="InterPro" id="IPR013154">
    <property type="entry name" value="ADH-like_N"/>
</dbReference>
<dbReference type="GO" id="GO:0008270">
    <property type="term" value="F:zinc ion binding"/>
    <property type="evidence" value="ECO:0007669"/>
    <property type="project" value="InterPro"/>
</dbReference>
<comment type="cofactor">
    <cofactor evidence="1 7">
        <name>Zn(2+)</name>
        <dbReference type="ChEBI" id="CHEBI:29105"/>
    </cofactor>
</comment>
<accession>A0A9W9EZ16</accession>
<dbReference type="PANTHER" id="PTHR42940">
    <property type="entry name" value="ALCOHOL DEHYDROGENASE 1-RELATED"/>
    <property type="match status" value="1"/>
</dbReference>
<dbReference type="InterPro" id="IPR020843">
    <property type="entry name" value="ER"/>
</dbReference>
<keyword evidence="4 7" id="KW-0862">Zinc</keyword>
<dbReference type="EMBL" id="JAPQKI010000009">
    <property type="protein sequence ID" value="KAJ5090475.1"/>
    <property type="molecule type" value="Genomic_DNA"/>
</dbReference>
<keyword evidence="6" id="KW-0520">NAD</keyword>
<feature type="domain" description="Enoyl reductase (ER)" evidence="8">
    <location>
        <begin position="16"/>
        <end position="382"/>
    </location>
</feature>
<name>A0A9W9EZ16_9EURO</name>
<dbReference type="CDD" id="cd08297">
    <property type="entry name" value="CAD3"/>
    <property type="match status" value="1"/>
</dbReference>
<dbReference type="SMART" id="SM00829">
    <property type="entry name" value="PKS_ER"/>
    <property type="match status" value="1"/>
</dbReference>
<dbReference type="InterPro" id="IPR002328">
    <property type="entry name" value="ADH_Zn_CS"/>
</dbReference>
<keyword evidence="10" id="KW-1185">Reference proteome</keyword>
<proteinExistence type="inferred from homology"/>
<protein>
    <submittedName>
        <fullName evidence="9">Alcohol dehydrogenase</fullName>
    </submittedName>
</protein>
<evidence type="ECO:0000259" key="8">
    <source>
        <dbReference type="SMART" id="SM00829"/>
    </source>
</evidence>
<evidence type="ECO:0000313" key="9">
    <source>
        <dbReference type="EMBL" id="KAJ5090475.1"/>
    </source>
</evidence>
<dbReference type="InterPro" id="IPR013149">
    <property type="entry name" value="ADH-like_C"/>
</dbReference>
<dbReference type="RefSeq" id="XP_056472456.1">
    <property type="nucleotide sequence ID" value="XM_056621650.1"/>
</dbReference>
<organism evidence="9 10">
    <name type="scientific">Penicillium argentinense</name>
    <dbReference type="NCBI Taxonomy" id="1131581"/>
    <lineage>
        <taxon>Eukaryota</taxon>
        <taxon>Fungi</taxon>
        <taxon>Dikarya</taxon>
        <taxon>Ascomycota</taxon>
        <taxon>Pezizomycotina</taxon>
        <taxon>Eurotiomycetes</taxon>
        <taxon>Eurotiomycetidae</taxon>
        <taxon>Eurotiales</taxon>
        <taxon>Aspergillaceae</taxon>
        <taxon>Penicillium</taxon>
    </lineage>
</organism>
<comment type="caution">
    <text evidence="9">The sequence shown here is derived from an EMBL/GenBank/DDBJ whole genome shotgun (WGS) entry which is preliminary data.</text>
</comment>